<evidence type="ECO:0000256" key="3">
    <source>
        <dbReference type="SAM" id="MobiDB-lite"/>
    </source>
</evidence>
<reference evidence="6" key="1">
    <citation type="submission" date="2025-08" db="UniProtKB">
        <authorList>
            <consortium name="RefSeq"/>
        </authorList>
    </citation>
    <scope>IDENTIFICATION</scope>
</reference>
<dbReference type="GO" id="GO:0006955">
    <property type="term" value="P:immune response"/>
    <property type="evidence" value="ECO:0007669"/>
    <property type="project" value="TreeGrafter"/>
</dbReference>
<evidence type="ECO:0000259" key="4">
    <source>
        <dbReference type="PROSITE" id="PS50835"/>
    </source>
</evidence>
<dbReference type="Pfam" id="PF13895">
    <property type="entry name" value="Ig_2"/>
    <property type="match status" value="1"/>
</dbReference>
<evidence type="ECO:0000313" key="5">
    <source>
        <dbReference type="Proteomes" id="UP000694891"/>
    </source>
</evidence>
<dbReference type="SUPFAM" id="SSF48726">
    <property type="entry name" value="Immunoglobulin"/>
    <property type="match status" value="3"/>
</dbReference>
<proteinExistence type="predicted"/>
<dbReference type="RefSeq" id="XP_008298539.1">
    <property type="nucleotide sequence ID" value="XM_008300317.1"/>
</dbReference>
<keyword evidence="1" id="KW-0732">Signal</keyword>
<name>A0A9Y4TYQ9_9TELE</name>
<dbReference type="PROSITE" id="PS50835">
    <property type="entry name" value="IG_LIKE"/>
    <property type="match status" value="2"/>
</dbReference>
<dbReference type="Gene3D" id="2.60.40.10">
    <property type="entry name" value="Immunoglobulins"/>
    <property type="match status" value="4"/>
</dbReference>
<dbReference type="SMART" id="SM00409">
    <property type="entry name" value="IG"/>
    <property type="match status" value="4"/>
</dbReference>
<feature type="compositionally biased region" description="Acidic residues" evidence="3">
    <location>
        <begin position="429"/>
        <end position="439"/>
    </location>
</feature>
<dbReference type="SMART" id="SM00408">
    <property type="entry name" value="IGc2"/>
    <property type="match status" value="2"/>
</dbReference>
<organism evidence="5 6">
    <name type="scientific">Stegastes partitus</name>
    <name type="common">bicolor damselfish</name>
    <dbReference type="NCBI Taxonomy" id="144197"/>
    <lineage>
        <taxon>Eukaryota</taxon>
        <taxon>Metazoa</taxon>
        <taxon>Chordata</taxon>
        <taxon>Craniata</taxon>
        <taxon>Vertebrata</taxon>
        <taxon>Euteleostomi</taxon>
        <taxon>Actinopterygii</taxon>
        <taxon>Neopterygii</taxon>
        <taxon>Teleostei</taxon>
        <taxon>Neoteleostei</taxon>
        <taxon>Acanthomorphata</taxon>
        <taxon>Ovalentaria</taxon>
        <taxon>Pomacentridae</taxon>
        <taxon>Stegastes</taxon>
    </lineage>
</organism>
<feature type="region of interest" description="Disordered" evidence="3">
    <location>
        <begin position="412"/>
        <end position="439"/>
    </location>
</feature>
<dbReference type="GeneID" id="103371094"/>
<dbReference type="InterPro" id="IPR007110">
    <property type="entry name" value="Ig-like_dom"/>
</dbReference>
<keyword evidence="5" id="KW-1185">Reference proteome</keyword>
<sequence>MIPELVGDVLHCWDTRTCCVCSSASVVVEPNQAQFFEYQHFSLSCEQFGAGGWTVWRYTTKGLVLSQCGSAWGSQKSSTCHMDAVKASNTGVYWCQSKYRDSSDGVNITITDKSVILQSPAMPVTEGGNITLRCMTKERSDLQAQFYQNGAVIGSGPAGHMTIHHVSKNHEGAYKCSIKDRGESPLSWLLVEDGSDSASLTVSPDSSQMFEYQHLSLNCGEKSSFHGWTVHRSKTSVSNISRCGDWGDVSASGCSLPTTKQKDSGLYWCESPARRRSNLVNLTVHDKSVILESPVLPVMKGDNVTLRCRSRHPTSLPAAFYKDGAPIRTEPAGHITLYSVSKSDEGLYKCHIGSLGESPSSRLLVRGPDEAAPAPEALSVLRVICYMVVCCPYVISTVLMVSLYRRRPSESDAARRRNLPVSMATSSPGEEDEAPSEQYDDVIAAVTTEHHF</sequence>
<dbReference type="InterPro" id="IPR036179">
    <property type="entry name" value="Ig-like_dom_sf"/>
</dbReference>
<dbReference type="AlphaFoldDB" id="A0A9Y4TYQ9"/>
<dbReference type="GO" id="GO:0007166">
    <property type="term" value="P:cell surface receptor signaling pathway"/>
    <property type="evidence" value="ECO:0007669"/>
    <property type="project" value="TreeGrafter"/>
</dbReference>
<dbReference type="PANTHER" id="PTHR11481">
    <property type="entry name" value="IMMUNOGLOBULIN FC RECEPTOR"/>
    <property type="match status" value="1"/>
</dbReference>
<dbReference type="PANTHER" id="PTHR11481:SF64">
    <property type="entry name" value="FC RECEPTOR-LIKE PROTEIN 4"/>
    <property type="match status" value="1"/>
</dbReference>
<dbReference type="InterPro" id="IPR003598">
    <property type="entry name" value="Ig_sub2"/>
</dbReference>
<dbReference type="Proteomes" id="UP000694891">
    <property type="component" value="Unplaced"/>
</dbReference>
<dbReference type="InterPro" id="IPR003599">
    <property type="entry name" value="Ig_sub"/>
</dbReference>
<dbReference type="InterPro" id="IPR013783">
    <property type="entry name" value="Ig-like_fold"/>
</dbReference>
<evidence type="ECO:0000256" key="2">
    <source>
        <dbReference type="ARBA" id="ARBA00023157"/>
    </source>
</evidence>
<dbReference type="InterPro" id="IPR050488">
    <property type="entry name" value="Ig_Fc_receptor"/>
</dbReference>
<dbReference type="GO" id="GO:0004888">
    <property type="term" value="F:transmembrane signaling receptor activity"/>
    <property type="evidence" value="ECO:0007669"/>
    <property type="project" value="TreeGrafter"/>
</dbReference>
<feature type="domain" description="Ig-like" evidence="4">
    <location>
        <begin position="287"/>
        <end position="366"/>
    </location>
</feature>
<protein>
    <submittedName>
        <fullName evidence="6">Fc receptor-like protein 4 isoform X1</fullName>
    </submittedName>
</protein>
<feature type="domain" description="Ig-like" evidence="4">
    <location>
        <begin position="113"/>
        <end position="187"/>
    </location>
</feature>
<evidence type="ECO:0000256" key="1">
    <source>
        <dbReference type="ARBA" id="ARBA00022729"/>
    </source>
</evidence>
<keyword evidence="2" id="KW-1015">Disulfide bond</keyword>
<evidence type="ECO:0000313" key="6">
    <source>
        <dbReference type="RefSeq" id="XP_008298539.1"/>
    </source>
</evidence>
<gene>
    <name evidence="6" type="primary">LOC103371094</name>
</gene>
<accession>A0A9Y4TYQ9</accession>
<dbReference type="GO" id="GO:0009897">
    <property type="term" value="C:external side of plasma membrane"/>
    <property type="evidence" value="ECO:0007669"/>
    <property type="project" value="TreeGrafter"/>
</dbReference>